<feature type="region of interest" description="Disordered" evidence="1">
    <location>
        <begin position="1081"/>
        <end position="1112"/>
    </location>
</feature>
<name>A0A6L7G9M7_9RHOB</name>
<reference evidence="2 3" key="1">
    <citation type="submission" date="2019-12" db="EMBL/GenBank/DDBJ databases">
        <authorList>
            <person name="Li M."/>
        </authorList>
    </citation>
    <scope>NUCLEOTIDE SEQUENCE [LARGE SCALE GENOMIC DNA]</scope>
    <source>
        <strain evidence="2 3">GBMRC 2024</strain>
    </source>
</reference>
<dbReference type="AlphaFoldDB" id="A0A6L7G9M7"/>
<dbReference type="Proteomes" id="UP000477911">
    <property type="component" value="Unassembled WGS sequence"/>
</dbReference>
<organism evidence="2 3">
    <name type="scientific">Pseudooceanicola albus</name>
    <dbReference type="NCBI Taxonomy" id="2692189"/>
    <lineage>
        <taxon>Bacteria</taxon>
        <taxon>Pseudomonadati</taxon>
        <taxon>Pseudomonadota</taxon>
        <taxon>Alphaproteobacteria</taxon>
        <taxon>Rhodobacterales</taxon>
        <taxon>Paracoccaceae</taxon>
        <taxon>Pseudooceanicola</taxon>
    </lineage>
</organism>
<feature type="compositionally biased region" description="Low complexity" evidence="1">
    <location>
        <begin position="1082"/>
        <end position="1098"/>
    </location>
</feature>
<sequence length="1112" mass="116920">MPRRRHGLGRTCLMSALRLCLFLVFLAVLGGAGAFLTRDRSFEAPPWLRDRIEARLDAQLPDLSIGFDRLTLTFSHSWHPRLSLGGVHLAAADGKMQLSVDRLGARFSRRPLLSGRVEPSQVVVSGVRIRLRRLADGSFDLLSQRPGDTPSPQAAGREANAAMAEFKALLQSHGLDRLRDVVTTDLTVTYDDLRAGRHWTVDGGRLEMERRGRNLTFAGNFALLGAHSYATTVQTSYVTTLDNPAAQFQLTIEDAPSRDLATQSPALAWLGLLDAPLSGALRMSLDSQGGLGPLHATLRSGAGELRPSDSASPIPFSAASAYFDYDPQAGQLTFSDLSVDSPALRATAEGKAQLSDLGRGPLAMVGQLRLTALEANPSALFPQKLKLDGAELDMKLELDPFRLTLGSLTLRDGAQNLHLQGQLRTDAGGWNLSLAGGASDMSADTLLTYWPASMAEKTRDWVSQNVSAADLNDLQFALRAHEGAAPDVYLSFGFAGMTARLLQNLPPAVHASGAATLMDNRFTIRASAGEVHMPDGGALDVAGTVFSVPDIHQKPATAKLDLHVNGAVPDLLAALDSDPWNFLSKAGRSPDLAQGNIRARARISWPMEKPVDPEALKVAFAADVSDVQSDDLVANRHLSAPLLRLEGDKTGMRLSGQGDVDGVPFDGRFHMGFGAAAETDPATLQARLTLSPQAAQTFGLALPDNALSGQTQADLKVTLPKGAAPEFTLTSDLAGLGLRLDSLGWRLPEASTGTLALSGTLSTPAEIRSLTLKAPGLDAEGAISLAADGGLKLARFDRIRAGDWMDAKVDLVGRGKGVPPGVAVKGGWVDVSKLPEKQGGGDNGPVSVALDEVRISPTLKLTGFRGEFADNGGLGGPFSGKLNGGPVITGQMTTVAKGTRVALQSQDAGGVLAAAGIFRKAKGGTLGLTLEPLGPKGSYDGRAQVRDISVMDAPVLADLLSAVSVVGLFEQMAGQGLHFGEVDADFRLTPDLLTLRSASATGASMGISLDGTFGMDSKVLDMQGVFSPLYLINGVGSVLTRKGEGLMGVTFTLGGTSDNPKLKVNPLSLLMPGFLREIFRKPAPSTAPAPGTAPASGAQEQATPDTRKGVEE</sequence>
<evidence type="ECO:0000313" key="2">
    <source>
        <dbReference type="EMBL" id="MXN20669.1"/>
    </source>
</evidence>
<evidence type="ECO:0000313" key="3">
    <source>
        <dbReference type="Proteomes" id="UP000477911"/>
    </source>
</evidence>
<dbReference type="GO" id="GO:0090313">
    <property type="term" value="P:regulation of protein targeting to membrane"/>
    <property type="evidence" value="ECO:0007669"/>
    <property type="project" value="TreeGrafter"/>
</dbReference>
<comment type="caution">
    <text evidence="2">The sequence shown here is derived from an EMBL/GenBank/DDBJ whole genome shotgun (WGS) entry which is preliminary data.</text>
</comment>
<protein>
    <submittedName>
        <fullName evidence="2">Uncharacterized protein</fullName>
    </submittedName>
</protein>
<dbReference type="PANTHER" id="PTHR30441:SF4">
    <property type="entry name" value="PROTEIN ASMA"/>
    <property type="match status" value="1"/>
</dbReference>
<evidence type="ECO:0000256" key="1">
    <source>
        <dbReference type="SAM" id="MobiDB-lite"/>
    </source>
</evidence>
<dbReference type="PANTHER" id="PTHR30441">
    <property type="entry name" value="DUF748 DOMAIN-CONTAINING PROTEIN"/>
    <property type="match status" value="1"/>
</dbReference>
<proteinExistence type="predicted"/>
<keyword evidence="3" id="KW-1185">Reference proteome</keyword>
<dbReference type="RefSeq" id="WP_160896792.1">
    <property type="nucleotide sequence ID" value="NZ_WUMU01000033.1"/>
</dbReference>
<dbReference type="GO" id="GO:0005886">
    <property type="term" value="C:plasma membrane"/>
    <property type="evidence" value="ECO:0007669"/>
    <property type="project" value="TreeGrafter"/>
</dbReference>
<dbReference type="InterPro" id="IPR052894">
    <property type="entry name" value="AsmA-related"/>
</dbReference>
<accession>A0A6L7G9M7</accession>
<dbReference type="EMBL" id="WUMU01000033">
    <property type="protein sequence ID" value="MXN20669.1"/>
    <property type="molecule type" value="Genomic_DNA"/>
</dbReference>
<gene>
    <name evidence="2" type="ORF">GR170_22800</name>
</gene>